<dbReference type="GO" id="GO:0003842">
    <property type="term" value="F:L-glutamate gamma-semialdehyde dehydrogenase activity"/>
    <property type="evidence" value="ECO:0007669"/>
    <property type="project" value="UniProtKB-EC"/>
</dbReference>
<sequence length="542" mass="59487">MATGFFNVPVPKNEPVKSYAPNSPERAALKAALVEARSRQIEIPMYIGGEEIMTEDKHAVTPPHDHQYVLGYYSLGDASHVTKAIEAALAARENWANLSWEHRAAIFLKAADLLAGPYRAEINAATMLGQSKNAYQAEIDAACEMIDFLRFNVHYASQIYGEQPQSSEGVWNRLEHRPLEGFVFALTPFNFTAIAGNLPTSAALMGNVCVWKPALTQVYAANVLMKVFKEAGVPDGVINLIYVDGPVAGDVILRHPDFAGIHFTGSTKVFQYIWKTIGDNLSIYKSFPRIVGETGGKDFVVAHSSANAKAVAVGLVRGAFEYQGQKCSAASRAYIPANLWEEVKGYMIADLASMKMGVTEDFSNFINAVIDEKSFDKIAGYIDNAKNDPRVTVIAGGNYDKSTGYFIEPTVLLTTDPMYTTMCEEIFGPVLTIYVYEPEKFEETLELVDKTSPYALTGSIFAQDRYVIEQASKKLVNAAGNFYINDKPTGAVVGQQPFGGARASGTNDKAGSILNLLRWVSPRTIKETFVSPVDYRYPFLAE</sequence>
<dbReference type="PROSITE" id="PS00070">
    <property type="entry name" value="ALDEHYDE_DEHYDR_CYS"/>
    <property type="match status" value="1"/>
</dbReference>
<evidence type="ECO:0000256" key="7">
    <source>
        <dbReference type="ARBA" id="ARBA00032259"/>
    </source>
</evidence>
<reference evidence="10 11" key="1">
    <citation type="submission" date="2018-07" db="EMBL/GenBank/DDBJ databases">
        <title>Genome sequencing of Runella.</title>
        <authorList>
            <person name="Baek M.-G."/>
            <person name="Yi H."/>
        </authorList>
    </citation>
    <scope>NUCLEOTIDE SEQUENCE [LARGE SCALE GENOMIC DNA]</scope>
    <source>
        <strain evidence="10 11">HYN0085</strain>
    </source>
</reference>
<evidence type="ECO:0000256" key="5">
    <source>
        <dbReference type="ARBA" id="ARBA00023027"/>
    </source>
</evidence>
<feature type="domain" description="Aldehyde dehydrogenase" evidence="9">
    <location>
        <begin position="57"/>
        <end position="512"/>
    </location>
</feature>
<dbReference type="PANTHER" id="PTHR42862">
    <property type="entry name" value="DELTA-1-PYRROLINE-5-CARBOXYLATE DEHYDROGENASE 1, ISOFORM A-RELATED"/>
    <property type="match status" value="1"/>
</dbReference>
<evidence type="ECO:0000256" key="2">
    <source>
        <dbReference type="ARBA" id="ARBA00009986"/>
    </source>
</evidence>
<keyword evidence="4" id="KW-0560">Oxidoreductase</keyword>
<dbReference type="Gene3D" id="3.40.605.10">
    <property type="entry name" value="Aldehyde Dehydrogenase, Chain A, domain 1"/>
    <property type="match status" value="1"/>
</dbReference>
<evidence type="ECO:0000256" key="8">
    <source>
        <dbReference type="ARBA" id="ARBA00048142"/>
    </source>
</evidence>
<dbReference type="InterPro" id="IPR050485">
    <property type="entry name" value="Proline_metab_enzyme"/>
</dbReference>
<dbReference type="SUPFAM" id="SSF53720">
    <property type="entry name" value="ALDH-like"/>
    <property type="match status" value="1"/>
</dbReference>
<dbReference type="InterPro" id="IPR016162">
    <property type="entry name" value="Ald_DH_N"/>
</dbReference>
<dbReference type="GO" id="GO:0010133">
    <property type="term" value="P:L-proline catabolic process to L-glutamate"/>
    <property type="evidence" value="ECO:0007669"/>
    <property type="project" value="UniProtKB-UniPathway"/>
</dbReference>
<evidence type="ECO:0000256" key="6">
    <source>
        <dbReference type="ARBA" id="ARBA00023062"/>
    </source>
</evidence>
<dbReference type="InterPro" id="IPR016163">
    <property type="entry name" value="Ald_DH_C"/>
</dbReference>
<dbReference type="InterPro" id="IPR005931">
    <property type="entry name" value="P5CDH/ALDH4A1"/>
</dbReference>
<dbReference type="NCBIfam" id="TIGR01236">
    <property type="entry name" value="D1pyr5carbox1"/>
    <property type="match status" value="1"/>
</dbReference>
<protein>
    <recommendedName>
        <fullName evidence="7">L-glutamate gamma-semialdehyde dehydrogenase</fullName>
        <ecNumber evidence="3">1.2.1.88</ecNumber>
    </recommendedName>
    <alternativeName>
        <fullName evidence="7">L-glutamate gamma-semialdehyde dehydrogenase</fullName>
    </alternativeName>
</protein>
<keyword evidence="11" id="KW-1185">Reference proteome</keyword>
<evidence type="ECO:0000256" key="4">
    <source>
        <dbReference type="ARBA" id="ARBA00023002"/>
    </source>
</evidence>
<comment type="catalytic activity">
    <reaction evidence="8">
        <text>L-glutamate 5-semialdehyde + NAD(+) + H2O = L-glutamate + NADH + 2 H(+)</text>
        <dbReference type="Rhea" id="RHEA:30235"/>
        <dbReference type="ChEBI" id="CHEBI:15377"/>
        <dbReference type="ChEBI" id="CHEBI:15378"/>
        <dbReference type="ChEBI" id="CHEBI:29985"/>
        <dbReference type="ChEBI" id="CHEBI:57540"/>
        <dbReference type="ChEBI" id="CHEBI:57945"/>
        <dbReference type="ChEBI" id="CHEBI:58066"/>
        <dbReference type="EC" id="1.2.1.88"/>
    </reaction>
</comment>
<keyword evidence="5" id="KW-0520">NAD</keyword>
<dbReference type="FunFam" id="3.40.605.10:FF:000006">
    <property type="entry name" value="1-pyrroline-5-carboxylate dehydrogenase"/>
    <property type="match status" value="1"/>
</dbReference>
<dbReference type="InterPro" id="IPR016161">
    <property type="entry name" value="Ald_DH/histidinol_DH"/>
</dbReference>
<evidence type="ECO:0000313" key="10">
    <source>
        <dbReference type="EMBL" id="AXE21576.1"/>
    </source>
</evidence>
<accession>A0A344TSF5</accession>
<name>A0A344TSF5_9BACT</name>
<dbReference type="AlphaFoldDB" id="A0A344TSF5"/>
<evidence type="ECO:0000256" key="3">
    <source>
        <dbReference type="ARBA" id="ARBA00012884"/>
    </source>
</evidence>
<dbReference type="EMBL" id="CP030850">
    <property type="protein sequence ID" value="AXE21576.1"/>
    <property type="molecule type" value="Genomic_DNA"/>
</dbReference>
<proteinExistence type="inferred from homology"/>
<organism evidence="10 11">
    <name type="scientific">Runella rosea</name>
    <dbReference type="NCBI Taxonomy" id="2259595"/>
    <lineage>
        <taxon>Bacteria</taxon>
        <taxon>Pseudomonadati</taxon>
        <taxon>Bacteroidota</taxon>
        <taxon>Cytophagia</taxon>
        <taxon>Cytophagales</taxon>
        <taxon>Spirosomataceae</taxon>
        <taxon>Runella</taxon>
    </lineage>
</organism>
<comment type="similarity">
    <text evidence="2">Belongs to the aldehyde dehydrogenase family.</text>
</comment>
<evidence type="ECO:0000259" key="9">
    <source>
        <dbReference type="Pfam" id="PF00171"/>
    </source>
</evidence>
<dbReference type="FunFam" id="3.40.309.10:FF:000005">
    <property type="entry name" value="1-pyrroline-5-carboxylate dehydrogenase 1"/>
    <property type="match status" value="1"/>
</dbReference>
<evidence type="ECO:0000313" key="11">
    <source>
        <dbReference type="Proteomes" id="UP000251993"/>
    </source>
</evidence>
<dbReference type="Proteomes" id="UP000251993">
    <property type="component" value="Chromosome"/>
</dbReference>
<evidence type="ECO:0000256" key="1">
    <source>
        <dbReference type="ARBA" id="ARBA00004786"/>
    </source>
</evidence>
<gene>
    <name evidence="10" type="primary">pruA</name>
    <name evidence="10" type="ORF">DR864_16300</name>
</gene>
<dbReference type="Pfam" id="PF00171">
    <property type="entry name" value="Aldedh"/>
    <property type="match status" value="1"/>
</dbReference>
<dbReference type="UniPathway" id="UPA00261">
    <property type="reaction ID" value="UER00374"/>
</dbReference>
<dbReference type="OrthoDB" id="9762913at2"/>
<dbReference type="GO" id="GO:0009898">
    <property type="term" value="C:cytoplasmic side of plasma membrane"/>
    <property type="evidence" value="ECO:0007669"/>
    <property type="project" value="TreeGrafter"/>
</dbReference>
<comment type="pathway">
    <text evidence="1">Amino-acid degradation; L-proline degradation into L-glutamate; L-glutamate from L-proline: step 2/2.</text>
</comment>
<dbReference type="RefSeq" id="WP_114070317.1">
    <property type="nucleotide sequence ID" value="NZ_CP030850.1"/>
</dbReference>
<dbReference type="Gene3D" id="3.40.309.10">
    <property type="entry name" value="Aldehyde Dehydrogenase, Chain A, domain 2"/>
    <property type="match status" value="1"/>
</dbReference>
<dbReference type="EC" id="1.2.1.88" evidence="3"/>
<dbReference type="KEGG" id="run:DR864_16300"/>
<keyword evidence="6" id="KW-0642">Proline metabolism</keyword>
<dbReference type="CDD" id="cd07123">
    <property type="entry name" value="ALDH_F4-17_P5CDH"/>
    <property type="match status" value="1"/>
</dbReference>
<dbReference type="PANTHER" id="PTHR42862:SF1">
    <property type="entry name" value="DELTA-1-PYRROLINE-5-CARBOXYLATE DEHYDROGENASE 2, ISOFORM A-RELATED"/>
    <property type="match status" value="1"/>
</dbReference>
<dbReference type="InterPro" id="IPR016160">
    <property type="entry name" value="Ald_DH_CS_CYS"/>
</dbReference>
<dbReference type="InterPro" id="IPR015590">
    <property type="entry name" value="Aldehyde_DH_dom"/>
</dbReference>
<dbReference type="GO" id="GO:0004657">
    <property type="term" value="F:proline dehydrogenase activity"/>
    <property type="evidence" value="ECO:0007669"/>
    <property type="project" value="UniProtKB-ARBA"/>
</dbReference>